<reference evidence="2 3" key="1">
    <citation type="submission" date="2023-05" db="EMBL/GenBank/DDBJ databases">
        <title>B98-5 Cell Line De Novo Hybrid Assembly: An Optical Mapping Approach.</title>
        <authorList>
            <person name="Kananen K."/>
            <person name="Auerbach J.A."/>
            <person name="Kautto E."/>
            <person name="Blachly J.S."/>
        </authorList>
    </citation>
    <scope>NUCLEOTIDE SEQUENCE [LARGE SCALE GENOMIC DNA]</scope>
    <source>
        <strain evidence="2">B95-8</strain>
        <tissue evidence="2">Cell line</tissue>
    </source>
</reference>
<dbReference type="Proteomes" id="UP001266305">
    <property type="component" value="Unassembled WGS sequence"/>
</dbReference>
<name>A0ABQ9VHU2_SAGOE</name>
<keyword evidence="3" id="KW-1185">Reference proteome</keyword>
<feature type="region of interest" description="Disordered" evidence="1">
    <location>
        <begin position="30"/>
        <end position="49"/>
    </location>
</feature>
<feature type="compositionally biased region" description="Polar residues" evidence="1">
    <location>
        <begin position="30"/>
        <end position="44"/>
    </location>
</feature>
<comment type="caution">
    <text evidence="2">The sequence shown here is derived from an EMBL/GenBank/DDBJ whole genome shotgun (WGS) entry which is preliminary data.</text>
</comment>
<evidence type="ECO:0000313" key="2">
    <source>
        <dbReference type="EMBL" id="KAK2108203.1"/>
    </source>
</evidence>
<evidence type="ECO:0000256" key="1">
    <source>
        <dbReference type="SAM" id="MobiDB-lite"/>
    </source>
</evidence>
<proteinExistence type="predicted"/>
<protein>
    <submittedName>
        <fullName evidence="2">Uncharacterized protein</fullName>
    </submittedName>
</protein>
<dbReference type="EMBL" id="JASSZA010000006">
    <property type="protein sequence ID" value="KAK2108203.1"/>
    <property type="molecule type" value="Genomic_DNA"/>
</dbReference>
<accession>A0ABQ9VHU2</accession>
<evidence type="ECO:0000313" key="3">
    <source>
        <dbReference type="Proteomes" id="UP001266305"/>
    </source>
</evidence>
<gene>
    <name evidence="2" type="ORF">P7K49_013368</name>
</gene>
<sequence>MPKTSLCLQRHLQSWNGPVCGEAAACPWKQGSQDGSPMGSSSKVRTQEGFKLMEAKQVVSEASLGSREMMEQESSGMAEMMAWSEGNLSSRDSTGPS</sequence>
<organism evidence="2 3">
    <name type="scientific">Saguinus oedipus</name>
    <name type="common">Cotton-top tamarin</name>
    <name type="synonym">Oedipomidas oedipus</name>
    <dbReference type="NCBI Taxonomy" id="9490"/>
    <lineage>
        <taxon>Eukaryota</taxon>
        <taxon>Metazoa</taxon>
        <taxon>Chordata</taxon>
        <taxon>Craniata</taxon>
        <taxon>Vertebrata</taxon>
        <taxon>Euteleostomi</taxon>
        <taxon>Mammalia</taxon>
        <taxon>Eutheria</taxon>
        <taxon>Euarchontoglires</taxon>
        <taxon>Primates</taxon>
        <taxon>Haplorrhini</taxon>
        <taxon>Platyrrhini</taxon>
        <taxon>Cebidae</taxon>
        <taxon>Callitrichinae</taxon>
        <taxon>Saguinus</taxon>
    </lineage>
</organism>